<keyword evidence="5" id="KW-0812">Transmembrane</keyword>
<evidence type="ECO:0000256" key="3">
    <source>
        <dbReference type="ARBA" id="ARBA00022553"/>
    </source>
</evidence>
<reference evidence="19" key="1">
    <citation type="journal article" date="2022" name="bioRxiv">
        <title>Sequencing and chromosome-scale assembly of the giantPleurodeles waltlgenome.</title>
        <authorList>
            <person name="Brown T."/>
            <person name="Elewa A."/>
            <person name="Iarovenko S."/>
            <person name="Subramanian E."/>
            <person name="Araus A.J."/>
            <person name="Petzold A."/>
            <person name="Susuki M."/>
            <person name="Suzuki K.-i.T."/>
            <person name="Hayashi T."/>
            <person name="Toyoda A."/>
            <person name="Oliveira C."/>
            <person name="Osipova E."/>
            <person name="Leigh N.D."/>
            <person name="Simon A."/>
            <person name="Yun M.H."/>
        </authorList>
    </citation>
    <scope>NUCLEOTIDE SEQUENCE</scope>
    <source>
        <strain evidence="19">20211129_DDA</strain>
        <tissue evidence="19">Liver</tissue>
    </source>
</reference>
<dbReference type="InterPro" id="IPR003887">
    <property type="entry name" value="LEM_dom"/>
</dbReference>
<dbReference type="Pfam" id="PF03020">
    <property type="entry name" value="LEM"/>
    <property type="match status" value="1"/>
</dbReference>
<keyword evidence="12" id="KW-0131">Cell cycle</keyword>
<dbReference type="GO" id="GO:0051301">
    <property type="term" value="P:cell division"/>
    <property type="evidence" value="ECO:0007669"/>
    <property type="project" value="UniProtKB-KW"/>
</dbReference>
<evidence type="ECO:0000256" key="1">
    <source>
        <dbReference type="ARBA" id="ARBA00004643"/>
    </source>
</evidence>
<keyword evidence="4" id="KW-0132">Cell division</keyword>
<evidence type="ECO:0000256" key="6">
    <source>
        <dbReference type="ARBA" id="ARBA00022776"/>
    </source>
</evidence>
<dbReference type="Gene3D" id="1.25.40.20">
    <property type="entry name" value="Ankyrin repeat-containing domain"/>
    <property type="match status" value="1"/>
</dbReference>
<dbReference type="Gene3D" id="1.10.720.40">
    <property type="match status" value="1"/>
</dbReference>
<dbReference type="Pfam" id="PF24567">
    <property type="entry name" value="ANKLE2_3rd"/>
    <property type="match status" value="1"/>
</dbReference>
<comment type="function">
    <text evidence="13">Involved in mitotic nuclear envelope reassembly by promoting dephosphorylation of BAF/BANF1 during mitotic exit. Coordinates the control of BAF/BANF1 dephosphorylation by inhibiting VRK1 kinase and promoting dephosphorylation of BAF/BANF1 by protein phosphatase 2A (PP2A), thereby facilitating nuclear envelope assembly. May regulate nuclear localization of VRK1 in non-dividing cells. It is unclear whether it acts as a real PP2A regulatory subunit or whether it is involved in recruitment of the PP2A complex. Involved in brain development.</text>
</comment>
<keyword evidence="9" id="KW-1133">Transmembrane helix</keyword>
<dbReference type="GO" id="GO:0051721">
    <property type="term" value="F:protein phosphatase 2A binding"/>
    <property type="evidence" value="ECO:0007669"/>
    <property type="project" value="TreeGrafter"/>
</dbReference>
<evidence type="ECO:0000256" key="10">
    <source>
        <dbReference type="ARBA" id="ARBA00023043"/>
    </source>
</evidence>
<dbReference type="PANTHER" id="PTHR12349">
    <property type="entry name" value="ANKYRIN REPEAT AND LEM DOMAIN-CONTAINING PROTEIN 2"/>
    <property type="match status" value="1"/>
</dbReference>
<evidence type="ECO:0000313" key="19">
    <source>
        <dbReference type="EMBL" id="KAJ1093973.1"/>
    </source>
</evidence>
<feature type="region of interest" description="Disordered" evidence="17">
    <location>
        <begin position="970"/>
        <end position="1015"/>
    </location>
</feature>
<comment type="subunit">
    <text evidence="14">Interacts with BAF/BANF1. Interacts with protein phosphatase 2A (PP2A) components PPP2C (PPP2CA or PPP2CB) and PPP2R1A.</text>
</comment>
<comment type="caution">
    <text evidence="19">The sequence shown here is derived from an EMBL/GenBank/DDBJ whole genome shotgun (WGS) entry which is preliminary data.</text>
</comment>
<feature type="compositionally biased region" description="Polar residues" evidence="17">
    <location>
        <begin position="983"/>
        <end position="1013"/>
    </location>
</feature>
<accession>A0AAV7LYR1</accession>
<keyword evidence="10" id="KW-0040">ANK repeat</keyword>
<evidence type="ECO:0000256" key="2">
    <source>
        <dbReference type="ARBA" id="ARBA00007597"/>
    </source>
</evidence>
<dbReference type="SUPFAM" id="SSF63451">
    <property type="entry name" value="LEM domain"/>
    <property type="match status" value="1"/>
</dbReference>
<comment type="similarity">
    <text evidence="2">Belongs to the ANKLE2 family.</text>
</comment>
<organism evidence="19 20">
    <name type="scientific">Pleurodeles waltl</name>
    <name type="common">Iberian ribbed newt</name>
    <dbReference type="NCBI Taxonomy" id="8319"/>
    <lineage>
        <taxon>Eukaryota</taxon>
        <taxon>Metazoa</taxon>
        <taxon>Chordata</taxon>
        <taxon>Craniata</taxon>
        <taxon>Vertebrata</taxon>
        <taxon>Euteleostomi</taxon>
        <taxon>Amphibia</taxon>
        <taxon>Batrachia</taxon>
        <taxon>Caudata</taxon>
        <taxon>Salamandroidea</taxon>
        <taxon>Salamandridae</taxon>
        <taxon>Pleurodelinae</taxon>
        <taxon>Pleurodeles</taxon>
    </lineage>
</organism>
<dbReference type="FunFam" id="1.25.40.20:FF:000072">
    <property type="entry name" value="Ankyrin repeat and LEM domain containing 2"/>
    <property type="match status" value="1"/>
</dbReference>
<evidence type="ECO:0000256" key="16">
    <source>
        <dbReference type="ARBA" id="ARBA00081980"/>
    </source>
</evidence>
<keyword evidence="8" id="KW-0735">Signal-anchor</keyword>
<evidence type="ECO:0000256" key="4">
    <source>
        <dbReference type="ARBA" id="ARBA00022618"/>
    </source>
</evidence>
<feature type="region of interest" description="Disordered" evidence="17">
    <location>
        <begin position="75"/>
        <end position="94"/>
    </location>
</feature>
<evidence type="ECO:0000256" key="5">
    <source>
        <dbReference type="ARBA" id="ARBA00022692"/>
    </source>
</evidence>
<dbReference type="CDD" id="cd12944">
    <property type="entry name" value="LEM_ANKL2"/>
    <property type="match status" value="1"/>
</dbReference>
<evidence type="ECO:0000256" key="9">
    <source>
        <dbReference type="ARBA" id="ARBA00022989"/>
    </source>
</evidence>
<dbReference type="InterPro" id="IPR035006">
    <property type="entry name" value="LEM_ANKL2"/>
</dbReference>
<evidence type="ECO:0000259" key="18">
    <source>
        <dbReference type="PROSITE" id="PS50954"/>
    </source>
</evidence>
<keyword evidence="7" id="KW-0256">Endoplasmic reticulum</keyword>
<sequence length="1041" mass="115734">MACPWRGPGRVRRARCTSSVRAREPCEEVVLPEALWMDAAAWLSPDWAPAWPALLATLLACLVAWLFRLRSRGTEEAPRPPERDAEPEPGEERGKQTMDVILIRLQQLNPDQLREEIVNAGLKCGPITSTTRFIFEKKLARELLERQGIGTEKSVSVQLSSSNGPPSCNQPDGQWYLPAPLPQDCTPWATDFSEDGDFGYSVGLNPPEEELFKNKEGSAKMEKAPESQQCVRALLPEASLYYGVCPVFDDILARNDGVHVYVDKKEAMQAVKMMKGSRFKAFTSREDAEKFAKGLCDYYPSPSKGSVVSSPVKLGPVFNRDVLSSPEAESVNKERANSFKSPRTQDLTAKLRKAVEKGDQITFSELIWSNPRYLIGSGDNPTVVQEGCRYNVMHVSAKENQPAICHLVLETLENPEFMRLMYPDDSEAMLQKRIRYIVDLYLNTPDKMGFDTPLHFACKFGSADVVNVLATHPDIVKDAKNKYNQTPEEVICERSKDKSPGLKARIREYLQGRYYVPLLRAEDHSFSPVIGAPWSPEPTDSISLSPQPRFAASPKDPLLAVRAFAGPMSPSKAEEFRRIWKTPPRDRASFFHNIKKSDPERGVERVGRELAHELGFPWVEYWEFLGCFADLSSQDGLRKLEDYLCRRDDSEKVLHEAGENEASNRYKTPSPSGKSKKFCNSISVGAFLDEEDDMSLEEIKNRQNAALKSQPVASKESGCGLLGASECDILSIEHDANILDIASPCSRNYEKGPPASKNGFCSTVENERITPSDRRRPRSKEECLISPVSNLMAEFEKMTFAGQEAARKSVEKQRKSASTSENGASMHYEKVLSLGLNQVNISHDLEDGDGLAQVTFHNLSAAGSSGDTLIRTEGLCPLVPGDCLWNEGSQPCSNQDLTTDSAAHQFNIKTPPRQDYFKGPFLLGSEPSKLDNDVLTAVQAVDIDMQKYPAVYKWRKTVLSYAATDRQSWPSPALLKGKHKTHSFTPGSPSNSTPGRNSPLTNSPSKYANSSDYASPGRYSPAFASQILLSKLRHFSDPSTL</sequence>
<dbReference type="SMART" id="SM00540">
    <property type="entry name" value="LEM"/>
    <property type="match status" value="1"/>
</dbReference>
<dbReference type="GO" id="GO:0005789">
    <property type="term" value="C:endoplasmic reticulum membrane"/>
    <property type="evidence" value="ECO:0007669"/>
    <property type="project" value="UniProtKB-SubCell"/>
</dbReference>
<dbReference type="InterPro" id="IPR011015">
    <property type="entry name" value="LEM/LEM-like_dom_sf"/>
</dbReference>
<evidence type="ECO:0000313" key="20">
    <source>
        <dbReference type="Proteomes" id="UP001066276"/>
    </source>
</evidence>
<dbReference type="PANTHER" id="PTHR12349:SF4">
    <property type="entry name" value="ANKYRIN REPEAT AND LEM DOMAIN-CONTAINING PROTEIN 2"/>
    <property type="match status" value="1"/>
</dbReference>
<dbReference type="AlphaFoldDB" id="A0AAV7LYR1"/>
<protein>
    <recommendedName>
        <fullName evidence="15">Ankyrin repeat and LEM domain-containing protein 2</fullName>
    </recommendedName>
    <alternativeName>
        <fullName evidence="16">LEM domain-containing protein 4</fullName>
    </alternativeName>
</protein>
<proteinExistence type="inferred from homology"/>
<evidence type="ECO:0000256" key="13">
    <source>
        <dbReference type="ARBA" id="ARBA00056222"/>
    </source>
</evidence>
<evidence type="ECO:0000256" key="7">
    <source>
        <dbReference type="ARBA" id="ARBA00022824"/>
    </source>
</evidence>
<gene>
    <name evidence="19" type="ORF">NDU88_007059</name>
</gene>
<keyword evidence="3" id="KW-0597">Phosphoprotein</keyword>
<dbReference type="InterPro" id="IPR056237">
    <property type="entry name" value="ANKLE2_3rd"/>
</dbReference>
<keyword evidence="20" id="KW-1185">Reference proteome</keyword>
<feature type="region of interest" description="Disordered" evidence="17">
    <location>
        <begin position="750"/>
        <end position="782"/>
    </location>
</feature>
<dbReference type="InterPro" id="IPR036770">
    <property type="entry name" value="Ankyrin_rpt-contain_sf"/>
</dbReference>
<evidence type="ECO:0000256" key="14">
    <source>
        <dbReference type="ARBA" id="ARBA00063367"/>
    </source>
</evidence>
<evidence type="ECO:0000256" key="15">
    <source>
        <dbReference type="ARBA" id="ARBA00074558"/>
    </source>
</evidence>
<comment type="subcellular location">
    <subcellularLocation>
        <location evidence="1">Endoplasmic reticulum membrane</location>
        <topology evidence="1">Single-pass type III membrane protein</topology>
    </subcellularLocation>
</comment>
<dbReference type="EMBL" id="JANPWB010000015">
    <property type="protein sequence ID" value="KAJ1093973.1"/>
    <property type="molecule type" value="Genomic_DNA"/>
</dbReference>
<evidence type="ECO:0000256" key="8">
    <source>
        <dbReference type="ARBA" id="ARBA00022968"/>
    </source>
</evidence>
<dbReference type="Proteomes" id="UP001066276">
    <property type="component" value="Chromosome 11"/>
</dbReference>
<evidence type="ECO:0000256" key="11">
    <source>
        <dbReference type="ARBA" id="ARBA00023136"/>
    </source>
</evidence>
<name>A0AAV7LYR1_PLEWA</name>
<keyword evidence="6" id="KW-0498">Mitosis</keyword>
<dbReference type="SUPFAM" id="SSF48403">
    <property type="entry name" value="Ankyrin repeat"/>
    <property type="match status" value="1"/>
</dbReference>
<dbReference type="PROSITE" id="PS50954">
    <property type="entry name" value="LEM"/>
    <property type="match status" value="1"/>
</dbReference>
<dbReference type="GO" id="GO:0007399">
    <property type="term" value="P:nervous system development"/>
    <property type="evidence" value="ECO:0007669"/>
    <property type="project" value="UniProtKB-ARBA"/>
</dbReference>
<feature type="domain" description="LEM" evidence="18">
    <location>
        <begin position="102"/>
        <end position="146"/>
    </location>
</feature>
<feature type="compositionally biased region" description="Basic and acidic residues" evidence="17">
    <location>
        <begin position="765"/>
        <end position="782"/>
    </location>
</feature>
<evidence type="ECO:0000256" key="12">
    <source>
        <dbReference type="ARBA" id="ARBA00023306"/>
    </source>
</evidence>
<keyword evidence="11" id="KW-0472">Membrane</keyword>
<dbReference type="FunFam" id="1.10.720.40:FF:000001">
    <property type="entry name" value="LEM domain containing 2, isoform CRA_a"/>
    <property type="match status" value="1"/>
</dbReference>
<dbReference type="GO" id="GO:0031468">
    <property type="term" value="P:nuclear membrane reassembly"/>
    <property type="evidence" value="ECO:0007669"/>
    <property type="project" value="UniProtKB-ARBA"/>
</dbReference>
<evidence type="ECO:0000256" key="17">
    <source>
        <dbReference type="SAM" id="MobiDB-lite"/>
    </source>
</evidence>